<evidence type="ECO:0000313" key="1">
    <source>
        <dbReference type="EMBL" id="KAJ5541215.1"/>
    </source>
</evidence>
<accession>A0AAD6GGI3</accession>
<proteinExistence type="predicted"/>
<comment type="caution">
    <text evidence="1">The sequence shown here is derived from an EMBL/GenBank/DDBJ whole genome shotgun (WGS) entry which is preliminary data.</text>
</comment>
<dbReference type="AlphaFoldDB" id="A0AAD6GGI3"/>
<dbReference type="Proteomes" id="UP001220324">
    <property type="component" value="Unassembled WGS sequence"/>
</dbReference>
<gene>
    <name evidence="1" type="ORF">N7494_006291</name>
</gene>
<sequence>MATFSALTAGLVKTNSPDELLPGEAFVVRFKNPCRKYRTDIWIAIILTEELGPGKHLSGRMKGAKGADGNWETPANERVYPVYMPGRNSYRWAHVKDLFKLLGQVPPTFGYASTRGDADLFRKLQKIALKGPGCRFWESMTEKEMTIKGKRSRELSLILPDGYENILLGAKDLPEFTPTGRGSGHRSTPSTADTSFSMPLLPKTHAYTTSLSVARALDATGKGKAPANGVDGITYLSFPGENFTFSYTHPSSSFATDGAGSVSGDHSMSTFSQARQGIQIKVEDGAETGRTSISVLQLSLQASIRSWAVGNPEAEEIQSLFNHIVQLPTQPAFTQIKSFYLNSEFNPRLVQVNTPADSDNRAAGNQEVNPEFEVGDINGLGRHWQLQDIRTSDDLCEAILSLGQLYTFARRLNMDELIRMITFKLQVAWNSYPGLCQLEPLLSIISMVYMAEKDHLQEWIIKFIADVHDLMLLACSVKYQTVMREIPSLYNAVSDLRMELVSKSPKKYLDQRCLLESRGIGQL</sequence>
<keyword evidence="2" id="KW-1185">Reference proteome</keyword>
<reference evidence="1 2" key="1">
    <citation type="journal article" date="2023" name="IMA Fungus">
        <title>Comparative genomic study of the Penicillium genus elucidates a diverse pangenome and 15 lateral gene transfer events.</title>
        <authorList>
            <person name="Petersen C."/>
            <person name="Sorensen T."/>
            <person name="Nielsen M.R."/>
            <person name="Sondergaard T.E."/>
            <person name="Sorensen J.L."/>
            <person name="Fitzpatrick D.A."/>
            <person name="Frisvad J.C."/>
            <person name="Nielsen K.L."/>
        </authorList>
    </citation>
    <scope>NUCLEOTIDE SEQUENCE [LARGE SCALE GENOMIC DNA]</scope>
    <source>
        <strain evidence="1 2">IBT 35679</strain>
    </source>
</reference>
<evidence type="ECO:0000313" key="2">
    <source>
        <dbReference type="Proteomes" id="UP001220324"/>
    </source>
</evidence>
<name>A0AAD6GGI3_9EURO</name>
<organism evidence="1 2">
    <name type="scientific">Penicillium frequentans</name>
    <dbReference type="NCBI Taxonomy" id="3151616"/>
    <lineage>
        <taxon>Eukaryota</taxon>
        <taxon>Fungi</taxon>
        <taxon>Dikarya</taxon>
        <taxon>Ascomycota</taxon>
        <taxon>Pezizomycotina</taxon>
        <taxon>Eurotiomycetes</taxon>
        <taxon>Eurotiomycetidae</taxon>
        <taxon>Eurotiales</taxon>
        <taxon>Aspergillaceae</taxon>
        <taxon>Penicillium</taxon>
    </lineage>
</organism>
<dbReference type="EMBL" id="JAQIZZ010000005">
    <property type="protein sequence ID" value="KAJ5541215.1"/>
    <property type="molecule type" value="Genomic_DNA"/>
</dbReference>
<protein>
    <submittedName>
        <fullName evidence="1">Uncharacterized protein</fullName>
    </submittedName>
</protein>